<proteinExistence type="predicted"/>
<keyword evidence="4" id="KW-1185">Reference proteome</keyword>
<dbReference type="EMBL" id="JAWWNJ010000007">
    <property type="protein sequence ID" value="KAK7052088.1"/>
    <property type="molecule type" value="Genomic_DNA"/>
</dbReference>
<evidence type="ECO:0000256" key="1">
    <source>
        <dbReference type="SAM" id="SignalP"/>
    </source>
</evidence>
<comment type="caution">
    <text evidence="3">The sequence shown here is derived from an EMBL/GenBank/DDBJ whole genome shotgun (WGS) entry which is preliminary data.</text>
</comment>
<evidence type="ECO:0000313" key="4">
    <source>
        <dbReference type="Proteomes" id="UP001362999"/>
    </source>
</evidence>
<accession>A0AAW0DLI5</accession>
<gene>
    <name evidence="3" type="ORF">R3P38DRAFT_2858495</name>
</gene>
<dbReference type="AlphaFoldDB" id="A0AAW0DLI5"/>
<reference evidence="3 4" key="1">
    <citation type="journal article" date="2024" name="J Genomics">
        <title>Draft genome sequencing and assembly of Favolaschia claudopus CIRM-BRFM 2984 isolated from oak limbs.</title>
        <authorList>
            <person name="Navarro D."/>
            <person name="Drula E."/>
            <person name="Chaduli D."/>
            <person name="Cazenave R."/>
            <person name="Ahrendt S."/>
            <person name="Wang J."/>
            <person name="Lipzen A."/>
            <person name="Daum C."/>
            <person name="Barry K."/>
            <person name="Grigoriev I.V."/>
            <person name="Favel A."/>
            <person name="Rosso M.N."/>
            <person name="Martin F."/>
        </authorList>
    </citation>
    <scope>NUCLEOTIDE SEQUENCE [LARGE SCALE GENOMIC DNA]</scope>
    <source>
        <strain evidence="3 4">CIRM-BRFM 2984</strain>
    </source>
</reference>
<feature type="signal peptide" evidence="1">
    <location>
        <begin position="1"/>
        <end position="19"/>
    </location>
</feature>
<dbReference type="InterPro" id="IPR038955">
    <property type="entry name" value="PriA/CPL1_fungi"/>
</dbReference>
<evidence type="ECO:0000259" key="2">
    <source>
        <dbReference type="Pfam" id="PF21671"/>
    </source>
</evidence>
<name>A0AAW0DLI5_9AGAR</name>
<dbReference type="Pfam" id="PF21671">
    <property type="entry name" value="CPL1-like"/>
    <property type="match status" value="1"/>
</dbReference>
<feature type="chain" id="PRO_5043339887" description="Protein CPL1-like domain-containing protein" evidence="1">
    <location>
        <begin position="20"/>
        <end position="171"/>
    </location>
</feature>
<feature type="domain" description="Protein CPL1-like" evidence="2">
    <location>
        <begin position="100"/>
        <end position="153"/>
    </location>
</feature>
<organism evidence="3 4">
    <name type="scientific">Favolaschia claudopus</name>
    <dbReference type="NCBI Taxonomy" id="2862362"/>
    <lineage>
        <taxon>Eukaryota</taxon>
        <taxon>Fungi</taxon>
        <taxon>Dikarya</taxon>
        <taxon>Basidiomycota</taxon>
        <taxon>Agaricomycotina</taxon>
        <taxon>Agaricomycetes</taxon>
        <taxon>Agaricomycetidae</taxon>
        <taxon>Agaricales</taxon>
        <taxon>Marasmiineae</taxon>
        <taxon>Mycenaceae</taxon>
        <taxon>Favolaschia</taxon>
    </lineage>
</organism>
<dbReference type="PANTHER" id="PTHR35192">
    <property type="entry name" value="PROTEIN, PUTATIVE-RELATED"/>
    <property type="match status" value="1"/>
</dbReference>
<dbReference type="Proteomes" id="UP001362999">
    <property type="component" value="Unassembled WGS sequence"/>
</dbReference>
<dbReference type="PANTHER" id="PTHR35192:SF2">
    <property type="entry name" value="APPLE DOMAIN-CONTAINING PROTEIN"/>
    <property type="match status" value="1"/>
</dbReference>
<keyword evidence="1" id="KW-0732">Signal</keyword>
<protein>
    <recommendedName>
        <fullName evidence="2">Protein CPL1-like domain-containing protein</fullName>
    </recommendedName>
</protein>
<dbReference type="InterPro" id="IPR048661">
    <property type="entry name" value="CPL1-like"/>
</dbReference>
<evidence type="ECO:0000313" key="3">
    <source>
        <dbReference type="EMBL" id="KAK7052088.1"/>
    </source>
</evidence>
<sequence length="171" mass="17793">MPRLFSLFFAAMLLSGVTASLNPCSSGALVHTENDKCECRRHNGAMGQFRLQCSATWIDGGCVGSCNAPKPKEQISLAAEAEKCPSGTQACPVGAFDSDYECVSPAEDVDNCGGCASTGEGVACGDYPGVRGAACVEGVCEVYSCFYGFTLNEGVCVRTARTKSKGATTRN</sequence>